<sequence length="113" mass="13964">MKLLFLFASRDLRKPFFQRRSFQFRFATERLVDFFSLSTKTVTECFIKKEIPSFFFSWKFSRRWQPFSRKTEMRNEKKELTAYCIRVELDETIEIWKSILVLVVVNNMKRRIK</sequence>
<protein>
    <submittedName>
        <fullName evidence="1">Uncharacterized protein</fullName>
    </submittedName>
</protein>
<name>A0AAV4YBW3_CAEEX</name>
<accession>A0AAV4YBW3</accession>
<evidence type="ECO:0000313" key="2">
    <source>
        <dbReference type="Proteomes" id="UP001054945"/>
    </source>
</evidence>
<dbReference type="AlphaFoldDB" id="A0AAV4YBW3"/>
<organism evidence="1 2">
    <name type="scientific">Caerostris extrusa</name>
    <name type="common">Bark spider</name>
    <name type="synonym">Caerostris bankana</name>
    <dbReference type="NCBI Taxonomy" id="172846"/>
    <lineage>
        <taxon>Eukaryota</taxon>
        <taxon>Metazoa</taxon>
        <taxon>Ecdysozoa</taxon>
        <taxon>Arthropoda</taxon>
        <taxon>Chelicerata</taxon>
        <taxon>Arachnida</taxon>
        <taxon>Araneae</taxon>
        <taxon>Araneomorphae</taxon>
        <taxon>Entelegynae</taxon>
        <taxon>Araneoidea</taxon>
        <taxon>Araneidae</taxon>
        <taxon>Caerostris</taxon>
    </lineage>
</organism>
<dbReference type="Proteomes" id="UP001054945">
    <property type="component" value="Unassembled WGS sequence"/>
</dbReference>
<evidence type="ECO:0000313" key="1">
    <source>
        <dbReference type="EMBL" id="GIZ04560.1"/>
    </source>
</evidence>
<keyword evidence="2" id="KW-1185">Reference proteome</keyword>
<gene>
    <name evidence="1" type="ORF">CEXT_813611</name>
</gene>
<proteinExistence type="predicted"/>
<reference evidence="1 2" key="1">
    <citation type="submission" date="2021-06" db="EMBL/GenBank/DDBJ databases">
        <title>Caerostris extrusa draft genome.</title>
        <authorList>
            <person name="Kono N."/>
            <person name="Arakawa K."/>
        </authorList>
    </citation>
    <scope>NUCLEOTIDE SEQUENCE [LARGE SCALE GENOMIC DNA]</scope>
</reference>
<dbReference type="EMBL" id="BPLR01019104">
    <property type="protein sequence ID" value="GIZ04560.1"/>
    <property type="molecule type" value="Genomic_DNA"/>
</dbReference>
<comment type="caution">
    <text evidence="1">The sequence shown here is derived from an EMBL/GenBank/DDBJ whole genome shotgun (WGS) entry which is preliminary data.</text>
</comment>